<dbReference type="GO" id="GO:0022008">
    <property type="term" value="P:neurogenesis"/>
    <property type="evidence" value="ECO:0007669"/>
    <property type="project" value="TreeGrafter"/>
</dbReference>
<evidence type="ECO:0000313" key="3">
    <source>
        <dbReference type="RefSeq" id="XP_018019048.1"/>
    </source>
</evidence>
<keyword evidence="2" id="KW-1185">Reference proteome</keyword>
<feature type="domain" description="BTB" evidence="1">
    <location>
        <begin position="487"/>
        <end position="520"/>
    </location>
</feature>
<dbReference type="Gene3D" id="3.30.710.10">
    <property type="entry name" value="Potassium Channel Kv1.1, Chain A"/>
    <property type="match status" value="1"/>
</dbReference>
<accession>A0A8B7NZ49</accession>
<reference evidence="3" key="1">
    <citation type="submission" date="2025-08" db="UniProtKB">
        <authorList>
            <consortium name="RefSeq"/>
        </authorList>
    </citation>
    <scope>IDENTIFICATION</scope>
    <source>
        <tissue evidence="3">Whole organism</tissue>
    </source>
</reference>
<dbReference type="Pfam" id="PF00651">
    <property type="entry name" value="BTB"/>
    <property type="match status" value="1"/>
</dbReference>
<dbReference type="RefSeq" id="XP_018019048.1">
    <property type="nucleotide sequence ID" value="XM_018163559.1"/>
</dbReference>
<dbReference type="GO" id="GO:0000932">
    <property type="term" value="C:P-body"/>
    <property type="evidence" value="ECO:0007669"/>
    <property type="project" value="TreeGrafter"/>
</dbReference>
<dbReference type="InterPro" id="IPR011333">
    <property type="entry name" value="SKP1/BTB/POZ_sf"/>
</dbReference>
<dbReference type="KEGG" id="hazt:108675538"/>
<protein>
    <submittedName>
        <fullName evidence="3">Serine-rich adhesin for platelets</fullName>
    </submittedName>
</protein>
<evidence type="ECO:0000259" key="1">
    <source>
        <dbReference type="PROSITE" id="PS50097"/>
    </source>
</evidence>
<sequence>MSSEKYNPTLESVEKDKQLPNAWSARIQMHDSSATASNYEEKNACVANLSDVATALHSLPSLLSRSALTEVESSSLPSGALSIVNTIGLTNENTLHKDQASSITDATNKSEEGQSSNLNVQCPHLQGPGAISKKIDFFPKINEPGNSDMTLKNDQIRIGSLVDGTQHNEDLSSIAGALPCTSNLIRFEAIPDPSSRPSENVLETADCPKALSTWQDITSNSACFEAPTSRFGASVKSSVMGSVNDMPKSTNMKTLPNCFSEAGLGLDQREDCLPIPSSNLGIQSFVGNSNPNESLSRLRAAKSIPTEQCSFLSPQPTLHGAQVLLPVGPNGVDSVQKARTEPCCEVAVASSTTSKIILTSNSISNISSAAGNISLAVSNAISAAINTITAASNTSSAAGNTSSAVSSSLSSFSPEQVVCKGDLGTEALRATRADSQNIAAHAAADGQHQPLKAAVFNAKAGPVYNWQATLTTVKDRFAFLFNNEILSDVQFVVGRGEEEQVIPAHKFVLAVGSAVFDIMYIMFN</sequence>
<dbReference type="SUPFAM" id="SSF54695">
    <property type="entry name" value="POZ domain"/>
    <property type="match status" value="1"/>
</dbReference>
<dbReference type="PROSITE" id="PS50097">
    <property type="entry name" value="BTB"/>
    <property type="match status" value="1"/>
</dbReference>
<organism evidence="2 3">
    <name type="scientific">Hyalella azteca</name>
    <name type="common">Amphipod</name>
    <dbReference type="NCBI Taxonomy" id="294128"/>
    <lineage>
        <taxon>Eukaryota</taxon>
        <taxon>Metazoa</taxon>
        <taxon>Ecdysozoa</taxon>
        <taxon>Arthropoda</taxon>
        <taxon>Crustacea</taxon>
        <taxon>Multicrustacea</taxon>
        <taxon>Malacostraca</taxon>
        <taxon>Eumalacostraca</taxon>
        <taxon>Peracarida</taxon>
        <taxon>Amphipoda</taxon>
        <taxon>Senticaudata</taxon>
        <taxon>Talitrida</taxon>
        <taxon>Talitroidea</taxon>
        <taxon>Hyalellidae</taxon>
        <taxon>Hyalella</taxon>
    </lineage>
</organism>
<proteinExistence type="predicted"/>
<gene>
    <name evidence="3" type="primary">LOC108675538</name>
</gene>
<dbReference type="OrthoDB" id="636773at2759"/>
<dbReference type="InterPro" id="IPR000210">
    <property type="entry name" value="BTB/POZ_dom"/>
</dbReference>
<dbReference type="AlphaFoldDB" id="A0A8B7NZ49"/>
<dbReference type="GO" id="GO:0005829">
    <property type="term" value="C:cytosol"/>
    <property type="evidence" value="ECO:0007669"/>
    <property type="project" value="TreeGrafter"/>
</dbReference>
<evidence type="ECO:0000313" key="2">
    <source>
        <dbReference type="Proteomes" id="UP000694843"/>
    </source>
</evidence>
<dbReference type="PANTHER" id="PTHR45774">
    <property type="entry name" value="BTB/POZ DOMAIN-CONTAINING"/>
    <property type="match status" value="1"/>
</dbReference>
<dbReference type="GeneID" id="108675538"/>
<dbReference type="PANTHER" id="PTHR45774:SF3">
    <property type="entry name" value="BTB (POZ) DOMAIN-CONTAINING 2B-RELATED"/>
    <property type="match status" value="1"/>
</dbReference>
<name>A0A8B7NZ49_HYAAZ</name>
<dbReference type="Proteomes" id="UP000694843">
    <property type="component" value="Unplaced"/>
</dbReference>